<organism evidence="1">
    <name type="scientific">freshwater metagenome</name>
    <dbReference type="NCBI Taxonomy" id="449393"/>
    <lineage>
        <taxon>unclassified sequences</taxon>
        <taxon>metagenomes</taxon>
        <taxon>ecological metagenomes</taxon>
    </lineage>
</organism>
<evidence type="ECO:0000313" key="1">
    <source>
        <dbReference type="EMBL" id="CAB4639414.1"/>
    </source>
</evidence>
<gene>
    <name evidence="1" type="ORF">UFOPK2086_00850</name>
</gene>
<proteinExistence type="predicted"/>
<sequence length="77" mass="8010">MIKVEFTIEPFEMGEAPERVTRAVAAVEALGIPVEIGVFGSSFTADASQVGSAVTALLDAAYSLGATHVTIDTQVVR</sequence>
<dbReference type="AlphaFoldDB" id="A0A6J6JT35"/>
<accession>A0A6J6JT35</accession>
<dbReference type="SUPFAM" id="SSF89957">
    <property type="entry name" value="MTH1187/YkoF-like"/>
    <property type="match status" value="1"/>
</dbReference>
<reference evidence="1" key="1">
    <citation type="submission" date="2020-05" db="EMBL/GenBank/DDBJ databases">
        <authorList>
            <person name="Chiriac C."/>
            <person name="Salcher M."/>
            <person name="Ghai R."/>
            <person name="Kavagutti S V."/>
        </authorList>
    </citation>
    <scope>NUCLEOTIDE SEQUENCE</scope>
</reference>
<name>A0A6J6JT35_9ZZZZ</name>
<dbReference type="InterPro" id="IPR029756">
    <property type="entry name" value="MTH1187/YkoF-like"/>
</dbReference>
<dbReference type="EMBL" id="CAEZVQ010000112">
    <property type="protein sequence ID" value="CAB4639414.1"/>
    <property type="molecule type" value="Genomic_DNA"/>
</dbReference>
<protein>
    <submittedName>
        <fullName evidence="1">Unannotated protein</fullName>
    </submittedName>
</protein>